<organism evidence="4 5">
    <name type="scientific">Hephaestia caeni</name>
    <dbReference type="NCBI Taxonomy" id="645617"/>
    <lineage>
        <taxon>Bacteria</taxon>
        <taxon>Pseudomonadati</taxon>
        <taxon>Pseudomonadota</taxon>
        <taxon>Alphaproteobacteria</taxon>
        <taxon>Sphingomonadales</taxon>
        <taxon>Sphingomonadaceae</taxon>
        <taxon>Hephaestia</taxon>
    </lineage>
</organism>
<gene>
    <name evidence="4" type="ORF">DFR49_0290</name>
</gene>
<comment type="caution">
    <text evidence="4">The sequence shown here is derived from an EMBL/GenBank/DDBJ whole genome shotgun (WGS) entry which is preliminary data.</text>
</comment>
<dbReference type="Pfam" id="PF04773">
    <property type="entry name" value="FecR"/>
    <property type="match status" value="1"/>
</dbReference>
<dbReference type="PANTHER" id="PTHR30273:SF2">
    <property type="entry name" value="PROTEIN FECR"/>
    <property type="match status" value="1"/>
</dbReference>
<dbReference type="Gene3D" id="2.60.120.1440">
    <property type="match status" value="1"/>
</dbReference>
<evidence type="ECO:0000256" key="1">
    <source>
        <dbReference type="SAM" id="Phobius"/>
    </source>
</evidence>
<protein>
    <submittedName>
        <fullName evidence="4">FecR family protein</fullName>
    </submittedName>
</protein>
<dbReference type="Pfam" id="PF16220">
    <property type="entry name" value="DUF4880"/>
    <property type="match status" value="1"/>
</dbReference>
<keyword evidence="1" id="KW-1133">Transmembrane helix</keyword>
<evidence type="ECO:0000313" key="4">
    <source>
        <dbReference type="EMBL" id="RIA45765.1"/>
    </source>
</evidence>
<dbReference type="EMBL" id="QXDC01000002">
    <property type="protein sequence ID" value="RIA45765.1"/>
    <property type="molecule type" value="Genomic_DNA"/>
</dbReference>
<dbReference type="AlphaFoldDB" id="A0A397PEV7"/>
<sequence>MEERDSEIVERAIAWQQAIAGDDMDWAAFTAWLEADPRHRDAFDDIALINRAVDSHRDALRILLRPDDSKAADEAAERPSTGRRWFLGIGIAAALTLAVGLPLIQSQEDQSIAYATDPGATRNVALDDGSQLALSADTAVSVDHRQHRVTIGHGAVYFDVRHDPARQLVIEANGYHIADIGTRFSVDLAGDHVSIAVAQGSITVTPPAGDPFRLDAGDAVSGGQDGAVARANVAPDAVASWRRGRLTYDNASLARVANDISRYTGKRIAIATTAGDRRFSGVLVIGDGSHLVSDFAAVADLAVQHGPDRIVLSPKRG</sequence>
<keyword evidence="1" id="KW-0812">Transmembrane</keyword>
<keyword evidence="5" id="KW-1185">Reference proteome</keyword>
<dbReference type="InterPro" id="IPR012373">
    <property type="entry name" value="Ferrdict_sens_TM"/>
</dbReference>
<name>A0A397PEV7_9SPHN</name>
<keyword evidence="1" id="KW-0472">Membrane</keyword>
<dbReference type="InterPro" id="IPR006860">
    <property type="entry name" value="FecR"/>
</dbReference>
<feature type="transmembrane region" description="Helical" evidence="1">
    <location>
        <begin position="85"/>
        <end position="104"/>
    </location>
</feature>
<dbReference type="GO" id="GO:0016989">
    <property type="term" value="F:sigma factor antagonist activity"/>
    <property type="evidence" value="ECO:0007669"/>
    <property type="project" value="TreeGrafter"/>
</dbReference>
<reference evidence="4 5" key="1">
    <citation type="submission" date="2018-08" db="EMBL/GenBank/DDBJ databases">
        <title>Genomic Encyclopedia of Type Strains, Phase IV (KMG-IV): sequencing the most valuable type-strain genomes for metagenomic binning, comparative biology and taxonomic classification.</title>
        <authorList>
            <person name="Goeker M."/>
        </authorList>
    </citation>
    <scope>NUCLEOTIDE SEQUENCE [LARGE SCALE GENOMIC DNA]</scope>
    <source>
        <strain evidence="4 5">DSM 25527</strain>
    </source>
</reference>
<accession>A0A397PEV7</accession>
<dbReference type="Proteomes" id="UP000266568">
    <property type="component" value="Unassembled WGS sequence"/>
</dbReference>
<dbReference type="InterPro" id="IPR032623">
    <property type="entry name" value="FecR_N"/>
</dbReference>
<feature type="domain" description="FecR protein" evidence="2">
    <location>
        <begin position="114"/>
        <end position="202"/>
    </location>
</feature>
<feature type="domain" description="FecR N-terminal" evidence="3">
    <location>
        <begin position="11"/>
        <end position="46"/>
    </location>
</feature>
<evidence type="ECO:0000259" key="2">
    <source>
        <dbReference type="Pfam" id="PF04773"/>
    </source>
</evidence>
<evidence type="ECO:0000259" key="3">
    <source>
        <dbReference type="Pfam" id="PF16220"/>
    </source>
</evidence>
<dbReference type="PIRSF" id="PIRSF018266">
    <property type="entry name" value="FecR"/>
    <property type="match status" value="1"/>
</dbReference>
<proteinExistence type="predicted"/>
<dbReference type="PANTHER" id="PTHR30273">
    <property type="entry name" value="PERIPLASMIC SIGNAL SENSOR AND SIGMA FACTOR ACTIVATOR FECR-RELATED"/>
    <property type="match status" value="1"/>
</dbReference>
<evidence type="ECO:0000313" key="5">
    <source>
        <dbReference type="Proteomes" id="UP000266568"/>
    </source>
</evidence>